<feature type="region of interest" description="Disordered" evidence="1">
    <location>
        <begin position="1"/>
        <end position="22"/>
    </location>
</feature>
<name>A0A3P3ZR95_9ZZZZ</name>
<evidence type="ECO:0000256" key="1">
    <source>
        <dbReference type="SAM" id="MobiDB-lite"/>
    </source>
</evidence>
<organism evidence="2">
    <name type="scientific">mine drainage metagenome</name>
    <dbReference type="NCBI Taxonomy" id="410659"/>
    <lineage>
        <taxon>unclassified sequences</taxon>
        <taxon>metagenomes</taxon>
        <taxon>ecological metagenomes</taxon>
    </lineage>
</organism>
<reference evidence="2" key="1">
    <citation type="submission" date="2018-10" db="EMBL/GenBank/DDBJ databases">
        <authorList>
            <person name="Plewniak F."/>
        </authorList>
    </citation>
    <scope>NUCLEOTIDE SEQUENCE</scope>
</reference>
<evidence type="ECO:0000313" key="2">
    <source>
        <dbReference type="EMBL" id="VAY89209.1"/>
    </source>
</evidence>
<gene>
    <name evidence="2" type="ORF">CARN8_580004</name>
</gene>
<dbReference type="AlphaFoldDB" id="A0A3P3ZR95"/>
<sequence length="22" mass="2502">MVNSASTHKPFSLRTKSDMNHL</sequence>
<dbReference type="EMBL" id="UOYP01000534">
    <property type="protein sequence ID" value="VAY89209.1"/>
    <property type="molecule type" value="Genomic_DNA"/>
</dbReference>
<accession>A0A3P3ZR95</accession>
<protein>
    <submittedName>
        <fullName evidence="2">Uncharacterized protein</fullName>
    </submittedName>
</protein>
<proteinExistence type="predicted"/>